<accession>A0A1M4DXH5</accession>
<evidence type="ECO:0000256" key="1">
    <source>
        <dbReference type="SAM" id="MobiDB-lite"/>
    </source>
</evidence>
<name>A0A1M4DXH5_9ACTN</name>
<reference evidence="2" key="1">
    <citation type="submission" date="2016-04" db="EMBL/GenBank/DDBJ databases">
        <authorList>
            <person name="Evans L.H."/>
            <person name="Alamgir A."/>
            <person name="Owens N."/>
            <person name="Weber N.D."/>
            <person name="Virtaneva K."/>
            <person name="Barbian K."/>
            <person name="Babar A."/>
            <person name="Rosenke K."/>
        </authorList>
    </citation>
    <scope>NUCLEOTIDE SEQUENCE</scope>
    <source>
        <strain evidence="2">Nono1</strain>
    </source>
</reference>
<feature type="compositionally biased region" description="Pro residues" evidence="1">
    <location>
        <begin position="103"/>
        <end position="113"/>
    </location>
</feature>
<dbReference type="AlphaFoldDB" id="A0A1M4DXH5"/>
<feature type="region of interest" description="Disordered" evidence="1">
    <location>
        <begin position="87"/>
        <end position="113"/>
    </location>
</feature>
<dbReference type="InterPro" id="IPR045990">
    <property type="entry name" value="DUF5946"/>
</dbReference>
<proteinExistence type="predicted"/>
<protein>
    <submittedName>
        <fullName evidence="2">Uncharacterized protein</fullName>
    </submittedName>
</protein>
<gene>
    <name evidence="2" type="ORF">BN4615_P738</name>
</gene>
<dbReference type="EMBL" id="LT559118">
    <property type="protein sequence ID" value="SBO91224.1"/>
    <property type="molecule type" value="Genomic_DNA"/>
</dbReference>
<sequence>MSQCPECGAPDAPKSCADLFHELLTLDYSMRPPWAPVHAVTVSCYYLQHPSRAPGSATPAQWALLHVYLRGGLPALLPTARRARRLNSHRHGGHTPGPDDFPGAPPFPAGATPPPGYATTIADVALDGTFPAEGHEERVRRWAADTVAAWG</sequence>
<dbReference type="Pfam" id="PF19371">
    <property type="entry name" value="DUF5946"/>
    <property type="match status" value="1"/>
</dbReference>
<organism evidence="2">
    <name type="scientific">Nonomuraea gerenzanensis</name>
    <dbReference type="NCBI Taxonomy" id="93944"/>
    <lineage>
        <taxon>Bacteria</taxon>
        <taxon>Bacillati</taxon>
        <taxon>Actinomycetota</taxon>
        <taxon>Actinomycetes</taxon>
        <taxon>Streptosporangiales</taxon>
        <taxon>Streptosporangiaceae</taxon>
        <taxon>Nonomuraea</taxon>
    </lineage>
</organism>
<evidence type="ECO:0000313" key="2">
    <source>
        <dbReference type="EMBL" id="SBO91224.1"/>
    </source>
</evidence>
<dbReference type="RefSeq" id="WP_225270617.1">
    <property type="nucleotide sequence ID" value="NZ_CP084058.1"/>
</dbReference>